<feature type="region of interest" description="Disordered" evidence="1">
    <location>
        <begin position="1"/>
        <end position="24"/>
    </location>
</feature>
<dbReference type="EMBL" id="MPDP01000040">
    <property type="protein sequence ID" value="KAK1490471.1"/>
    <property type="molecule type" value="Genomic_DNA"/>
</dbReference>
<evidence type="ECO:0000256" key="1">
    <source>
        <dbReference type="SAM" id="MobiDB-lite"/>
    </source>
</evidence>
<dbReference type="Proteomes" id="UP001239213">
    <property type="component" value="Unassembled WGS sequence"/>
</dbReference>
<comment type="caution">
    <text evidence="2">The sequence shown here is derived from an EMBL/GenBank/DDBJ whole genome shotgun (WGS) entry which is preliminary data.</text>
</comment>
<proteinExistence type="predicted"/>
<sequence length="231" mass="25432">MTLASAALDEMQTALQKSETRPLRRQNTVLRTPSRSLISPHGAVLASLGLSWSCAMDVVQPRGEETESLVVVAQSPDIHTVTQEEEKAGQAGGGRRCRVRQQVSSIRRYLKHACNRPKSRRMNGTVTTFQRPRIGVTSWINELRVTACSANRCRRNVISDVFAPRLLALGDLLFAIRPCRTPYPTAVLGIVLVMSRVIGLFADACIWPLPPSRSCSPNQNQFPVEANEVSG</sequence>
<keyword evidence="3" id="KW-1185">Reference proteome</keyword>
<protein>
    <submittedName>
        <fullName evidence="2">Uncharacterized protein</fullName>
    </submittedName>
</protein>
<gene>
    <name evidence="2" type="ORF">CCUS01_14428</name>
</gene>
<reference evidence="2" key="1">
    <citation type="submission" date="2016-11" db="EMBL/GenBank/DDBJ databases">
        <title>The genome sequence of Colletotrichum cuscutae.</title>
        <authorList>
            <person name="Baroncelli R."/>
        </authorList>
    </citation>
    <scope>NUCLEOTIDE SEQUENCE</scope>
    <source>
        <strain evidence="2">IMI 304802</strain>
    </source>
</reference>
<dbReference type="AlphaFoldDB" id="A0AAJ0DKZ4"/>
<organism evidence="2 3">
    <name type="scientific">Colletotrichum cuscutae</name>
    <dbReference type="NCBI Taxonomy" id="1209917"/>
    <lineage>
        <taxon>Eukaryota</taxon>
        <taxon>Fungi</taxon>
        <taxon>Dikarya</taxon>
        <taxon>Ascomycota</taxon>
        <taxon>Pezizomycotina</taxon>
        <taxon>Sordariomycetes</taxon>
        <taxon>Hypocreomycetidae</taxon>
        <taxon>Glomerellales</taxon>
        <taxon>Glomerellaceae</taxon>
        <taxon>Colletotrichum</taxon>
        <taxon>Colletotrichum acutatum species complex</taxon>
    </lineage>
</organism>
<accession>A0AAJ0DKZ4</accession>
<evidence type="ECO:0000313" key="3">
    <source>
        <dbReference type="Proteomes" id="UP001239213"/>
    </source>
</evidence>
<name>A0AAJ0DKZ4_9PEZI</name>
<evidence type="ECO:0000313" key="2">
    <source>
        <dbReference type="EMBL" id="KAK1490471.1"/>
    </source>
</evidence>